<feature type="domain" description="DUF7730" evidence="1">
    <location>
        <begin position="63"/>
        <end position="204"/>
    </location>
</feature>
<sequence length="351" mass="40199">MPNPYYTFPPDAPLNFSLYCHNRSDKSPPLRPRLPQCRRRGITHPLPDWVDSPFSDPWAYTSPQAHCTLYTALPPEIRFLIFEVLLGNRVLHVDTSYYRGYRVLKACRHTGARWDRKFWDTVISGYNENRKVTCQCGNGSEDSLYLEILRTCRRIYSECIPLLYTRNIFNFNRDADTSIFTSRPLQKRFQSVSSIEFNLSNTPHRNAYRLPVTRSATYQKLLTSLSYMAPVKIVRLHVTNLPDRAGEHDPGDVEDAINLSWEELWLGPVDKLVRHLASTLEELEFVIPAHCFDLLCRGDKAGAIGGAGGVEETVFCNELRGGKRCRRWLEGVSPGVQYWISCPARDPSPDA</sequence>
<evidence type="ECO:0000259" key="1">
    <source>
        <dbReference type="Pfam" id="PF24864"/>
    </source>
</evidence>
<dbReference type="PANTHER" id="PTHR38790">
    <property type="entry name" value="2EXR DOMAIN-CONTAINING PROTEIN-RELATED"/>
    <property type="match status" value="1"/>
</dbReference>
<dbReference type="Proteomes" id="UP000002038">
    <property type="component" value="Unassembled WGS sequence"/>
</dbReference>
<dbReference type="RefSeq" id="XP_031575860.1">
    <property type="nucleotide sequence ID" value="XM_031719926.1"/>
</dbReference>
<dbReference type="VEuPathDB" id="FungiDB:BDBG_00544"/>
<dbReference type="KEGG" id="bgh:BDBG_00544"/>
<name>A0A179U799_BLAGS</name>
<dbReference type="AlphaFoldDB" id="A0A179U799"/>
<evidence type="ECO:0000313" key="2">
    <source>
        <dbReference type="EMBL" id="OAT03876.1"/>
    </source>
</evidence>
<gene>
    <name evidence="2" type="ORF">BDBG_00544</name>
</gene>
<dbReference type="EMBL" id="GG657448">
    <property type="protein sequence ID" value="OAT03876.1"/>
    <property type="molecule type" value="Genomic_DNA"/>
</dbReference>
<proteinExistence type="predicted"/>
<dbReference type="OrthoDB" id="4757095at2759"/>
<dbReference type="Pfam" id="PF24864">
    <property type="entry name" value="DUF7730"/>
    <property type="match status" value="1"/>
</dbReference>
<dbReference type="GeneID" id="8508006"/>
<protein>
    <recommendedName>
        <fullName evidence="1">DUF7730 domain-containing protein</fullName>
    </recommendedName>
</protein>
<evidence type="ECO:0000313" key="3">
    <source>
        <dbReference type="Proteomes" id="UP000002038"/>
    </source>
</evidence>
<organism evidence="2 3">
    <name type="scientific">Blastomyces gilchristii (strain SLH14081)</name>
    <name type="common">Blastomyces dermatitidis</name>
    <dbReference type="NCBI Taxonomy" id="559298"/>
    <lineage>
        <taxon>Eukaryota</taxon>
        <taxon>Fungi</taxon>
        <taxon>Dikarya</taxon>
        <taxon>Ascomycota</taxon>
        <taxon>Pezizomycotina</taxon>
        <taxon>Eurotiomycetes</taxon>
        <taxon>Eurotiomycetidae</taxon>
        <taxon>Onygenales</taxon>
        <taxon>Ajellomycetaceae</taxon>
        <taxon>Blastomyces</taxon>
    </lineage>
</organism>
<accession>A0A179U799</accession>
<keyword evidence="3" id="KW-1185">Reference proteome</keyword>
<dbReference type="InterPro" id="IPR056632">
    <property type="entry name" value="DUF7730"/>
</dbReference>
<reference evidence="3" key="1">
    <citation type="journal article" date="2015" name="PLoS Genet.">
        <title>The dynamic genome and transcriptome of the human fungal pathogen Blastomyces and close relative Emmonsia.</title>
        <authorList>
            <person name="Munoz J.F."/>
            <person name="Gauthier G.M."/>
            <person name="Desjardins C.A."/>
            <person name="Gallo J.E."/>
            <person name="Holder J."/>
            <person name="Sullivan T.D."/>
            <person name="Marty A.J."/>
            <person name="Carmen J.C."/>
            <person name="Chen Z."/>
            <person name="Ding L."/>
            <person name="Gujja S."/>
            <person name="Magrini V."/>
            <person name="Misas E."/>
            <person name="Mitreva M."/>
            <person name="Priest M."/>
            <person name="Saif S."/>
            <person name="Whiston E.A."/>
            <person name="Young S."/>
            <person name="Zeng Q."/>
            <person name="Goldman W.E."/>
            <person name="Mardis E.R."/>
            <person name="Taylor J.W."/>
            <person name="McEwen J.G."/>
            <person name="Clay O.K."/>
            <person name="Klein B.S."/>
            <person name="Cuomo C.A."/>
        </authorList>
    </citation>
    <scope>NUCLEOTIDE SEQUENCE [LARGE SCALE GENOMIC DNA]</scope>
    <source>
        <strain evidence="3">SLH14081</strain>
    </source>
</reference>